<organism evidence="3 4">
    <name type="scientific">Cohnella soli</name>
    <dbReference type="NCBI Taxonomy" id="425005"/>
    <lineage>
        <taxon>Bacteria</taxon>
        <taxon>Bacillati</taxon>
        <taxon>Bacillota</taxon>
        <taxon>Bacilli</taxon>
        <taxon>Bacillales</taxon>
        <taxon>Paenibacillaceae</taxon>
        <taxon>Cohnella</taxon>
    </lineage>
</organism>
<sequence length="499" mass="56043">MKKWKVFNSAVIFSLVCMLVIAGCSGKDAATGENAGTTESSKAPATESAATTENSSEAQKGIVLDPNKKVKLRYYTSSGYDQVEFDEAYPEWQKLHPNIEVELVLVSSGDFATSVKMASIAGEQMDVIYTGTDTLERASPDSLYMPLDDLVQRDGWDLKAEFGDYKDQFVVGGKQYGIPRAVAPDGVWYNKKQFEEAGLPDPSSGDWTWEQFFQTAKKLTKYDSKGNIVRYGVQEWKFGTNNLATTAQNIALYSGWEILKEDGSFNPDWTNFKKAVELLYNAVYVDKSMASPAELIAKNLQWQNDFYKGTNAMGIGGRNGAIFQDLAVEYGQLTKEEDDAGIHTLAPMPRWDASSPKKLAFETVVGDSLSKSTKNPEEAYAFIKWHATKSIEIASKVAHRMPASKLLNKEMLLENWRYYNNKDGVLTQGKERNDLYNRMMDPEITPIYYKNSVKYSYASKMKAELEKHLSLLFANEVSLDETIENAKIATFKIYEDETK</sequence>
<name>A0ABW0HRA5_9BACL</name>
<dbReference type="PANTHER" id="PTHR43649:SF12">
    <property type="entry name" value="DIACETYLCHITOBIOSE BINDING PROTEIN DASA"/>
    <property type="match status" value="1"/>
</dbReference>
<dbReference type="Pfam" id="PF01547">
    <property type="entry name" value="SBP_bac_1"/>
    <property type="match status" value="1"/>
</dbReference>
<evidence type="ECO:0000313" key="4">
    <source>
        <dbReference type="Proteomes" id="UP001596113"/>
    </source>
</evidence>
<keyword evidence="4" id="KW-1185">Reference proteome</keyword>
<dbReference type="EMBL" id="JBHSMI010000017">
    <property type="protein sequence ID" value="MFC5402963.1"/>
    <property type="molecule type" value="Genomic_DNA"/>
</dbReference>
<accession>A0ABW0HRA5</accession>
<protein>
    <submittedName>
        <fullName evidence="3">ABC transporter substrate-binding protein</fullName>
    </submittedName>
</protein>
<dbReference type="InterPro" id="IPR050490">
    <property type="entry name" value="Bact_solute-bd_prot1"/>
</dbReference>
<feature type="chain" id="PRO_5046556995" evidence="2">
    <location>
        <begin position="30"/>
        <end position="499"/>
    </location>
</feature>
<feature type="signal peptide" evidence="2">
    <location>
        <begin position="1"/>
        <end position="29"/>
    </location>
</feature>
<dbReference type="Gene3D" id="3.40.190.10">
    <property type="entry name" value="Periplasmic binding protein-like II"/>
    <property type="match status" value="1"/>
</dbReference>
<evidence type="ECO:0000256" key="2">
    <source>
        <dbReference type="SAM" id="SignalP"/>
    </source>
</evidence>
<feature type="compositionally biased region" description="Polar residues" evidence="1">
    <location>
        <begin position="34"/>
        <end position="58"/>
    </location>
</feature>
<dbReference type="PANTHER" id="PTHR43649">
    <property type="entry name" value="ARABINOSE-BINDING PROTEIN-RELATED"/>
    <property type="match status" value="1"/>
</dbReference>
<gene>
    <name evidence="3" type="ORF">ACFPOF_09425</name>
</gene>
<reference evidence="4" key="1">
    <citation type="journal article" date="2019" name="Int. J. Syst. Evol. Microbiol.">
        <title>The Global Catalogue of Microorganisms (GCM) 10K type strain sequencing project: providing services to taxonomists for standard genome sequencing and annotation.</title>
        <authorList>
            <consortium name="The Broad Institute Genomics Platform"/>
            <consortium name="The Broad Institute Genome Sequencing Center for Infectious Disease"/>
            <person name="Wu L."/>
            <person name="Ma J."/>
        </authorList>
    </citation>
    <scope>NUCLEOTIDE SEQUENCE [LARGE SCALE GENOMIC DNA]</scope>
    <source>
        <strain evidence="4">CGMCC 1.18575</strain>
    </source>
</reference>
<dbReference type="InterPro" id="IPR006059">
    <property type="entry name" value="SBP"/>
</dbReference>
<dbReference type="SUPFAM" id="SSF53850">
    <property type="entry name" value="Periplasmic binding protein-like II"/>
    <property type="match status" value="1"/>
</dbReference>
<evidence type="ECO:0000313" key="3">
    <source>
        <dbReference type="EMBL" id="MFC5402963.1"/>
    </source>
</evidence>
<proteinExistence type="predicted"/>
<evidence type="ECO:0000256" key="1">
    <source>
        <dbReference type="SAM" id="MobiDB-lite"/>
    </source>
</evidence>
<dbReference type="PROSITE" id="PS51257">
    <property type="entry name" value="PROKAR_LIPOPROTEIN"/>
    <property type="match status" value="1"/>
</dbReference>
<keyword evidence="2" id="KW-0732">Signal</keyword>
<dbReference type="Proteomes" id="UP001596113">
    <property type="component" value="Unassembled WGS sequence"/>
</dbReference>
<comment type="caution">
    <text evidence="3">The sequence shown here is derived from an EMBL/GenBank/DDBJ whole genome shotgun (WGS) entry which is preliminary data.</text>
</comment>
<feature type="region of interest" description="Disordered" evidence="1">
    <location>
        <begin position="31"/>
        <end position="59"/>
    </location>
</feature>
<dbReference type="RefSeq" id="WP_378131891.1">
    <property type="nucleotide sequence ID" value="NZ_JBHSMI010000017.1"/>
</dbReference>